<keyword evidence="3" id="KW-1185">Reference proteome</keyword>
<organism evidence="4">
    <name type="scientific">Thelazia callipaeda</name>
    <name type="common">Oriental eyeworm</name>
    <name type="synonym">Parasitic nematode</name>
    <dbReference type="NCBI Taxonomy" id="103827"/>
    <lineage>
        <taxon>Eukaryota</taxon>
        <taxon>Metazoa</taxon>
        <taxon>Ecdysozoa</taxon>
        <taxon>Nematoda</taxon>
        <taxon>Chromadorea</taxon>
        <taxon>Rhabditida</taxon>
        <taxon>Spirurina</taxon>
        <taxon>Spiruromorpha</taxon>
        <taxon>Thelazioidea</taxon>
        <taxon>Thelaziidae</taxon>
        <taxon>Thelazia</taxon>
    </lineage>
</organism>
<reference evidence="4" key="1">
    <citation type="submission" date="2017-02" db="UniProtKB">
        <authorList>
            <consortium name="WormBaseParasite"/>
        </authorList>
    </citation>
    <scope>IDENTIFICATION</scope>
</reference>
<accession>A0A0N5D4J1</accession>
<gene>
    <name evidence="2" type="ORF">TCLT_LOCUS7875</name>
</gene>
<evidence type="ECO:0000313" key="3">
    <source>
        <dbReference type="Proteomes" id="UP000276776"/>
    </source>
</evidence>
<name>A0A0N5D4J1_THECL</name>
<dbReference type="OrthoDB" id="5872961at2759"/>
<dbReference type="AlphaFoldDB" id="A0A0N5D4J1"/>
<dbReference type="WBParaSite" id="TCLT_0000788601-mRNA-1">
    <property type="protein sequence ID" value="TCLT_0000788601-mRNA-1"/>
    <property type="gene ID" value="TCLT_0000788601"/>
</dbReference>
<feature type="compositionally biased region" description="Low complexity" evidence="1">
    <location>
        <begin position="98"/>
        <end position="108"/>
    </location>
</feature>
<evidence type="ECO:0000313" key="4">
    <source>
        <dbReference type="WBParaSite" id="TCLT_0000788601-mRNA-1"/>
    </source>
</evidence>
<dbReference type="EMBL" id="UYYF01004555">
    <property type="protein sequence ID" value="VDN05377.1"/>
    <property type="molecule type" value="Genomic_DNA"/>
</dbReference>
<protein>
    <submittedName>
        <fullName evidence="2 4">Uncharacterized protein</fullName>
    </submittedName>
</protein>
<sequence>MSSYRQIYPTSLSSSYHQDISYPRNNIGLSKRYGSIDRLATSTTLRTSISPSTFGSKRTASYGSALYLNDTGTSSLRRYDIPAYERRSSNTPSRYANSSYTPSYSTSSWRDRSQTPSYSRSRERISIPDRDYKSMSRHPSDKEDSKSVDNIEQKFEQLYNRYVKDQKVESTDVSNNVKSNTEFSGGEKYLSYSEVEGDDDDDELSLNNDEFTDVIRGIAELNKEANFEPSRNQHEMNSTSVKDAPCNDKLSLLLASADKEDMRSDGSSGLMVTSTGKFNLAYK</sequence>
<feature type="region of interest" description="Disordered" evidence="1">
    <location>
        <begin position="83"/>
        <end position="149"/>
    </location>
</feature>
<proteinExistence type="predicted"/>
<feature type="compositionally biased region" description="Basic and acidic residues" evidence="1">
    <location>
        <begin position="120"/>
        <end position="149"/>
    </location>
</feature>
<evidence type="ECO:0000313" key="2">
    <source>
        <dbReference type="EMBL" id="VDN05377.1"/>
    </source>
</evidence>
<dbReference type="STRING" id="103827.A0A0N5D4J1"/>
<dbReference type="Proteomes" id="UP000276776">
    <property type="component" value="Unassembled WGS sequence"/>
</dbReference>
<dbReference type="OMA" id="YPRNNIG"/>
<evidence type="ECO:0000256" key="1">
    <source>
        <dbReference type="SAM" id="MobiDB-lite"/>
    </source>
</evidence>
<reference evidence="2 3" key="2">
    <citation type="submission" date="2018-11" db="EMBL/GenBank/DDBJ databases">
        <authorList>
            <consortium name="Pathogen Informatics"/>
        </authorList>
    </citation>
    <scope>NUCLEOTIDE SEQUENCE [LARGE SCALE GENOMIC DNA]</scope>
</reference>